<dbReference type="PANTHER" id="PTHR31851">
    <property type="entry name" value="FE(2+)/MN(2+) TRANSPORTER PCL1"/>
    <property type="match status" value="1"/>
</dbReference>
<dbReference type="InterPro" id="IPR008217">
    <property type="entry name" value="Ccc1_fam"/>
</dbReference>
<dbReference type="Pfam" id="PF01988">
    <property type="entry name" value="VIT1"/>
    <property type="match status" value="1"/>
</dbReference>
<dbReference type="AlphaFoldDB" id="A0A418Q7C5"/>
<sequence>MSISEAVVDGHNSEPHHSSFGSKLNWLRAGVLGANDGIVSTACILLGVIAAGSETSAIMLAGVAAAVAGAVSMALGEYVSVSAQRDTERYYIDLEKRELKEMPEEEHKEMVDILRGCGITDATADKAVSEMEQNDPLKAHLQLELGIDDEELTNPWVAAGASAFAFTVGALLPILSVLAAPKSAQAIVVTVVTLLTLALTGFISAKLSGTKVSRSVLRLLIGGALGLVITYFAGALFGSAGV</sequence>
<evidence type="ECO:0000256" key="5">
    <source>
        <dbReference type="SAM" id="Phobius"/>
    </source>
</evidence>
<dbReference type="RefSeq" id="WP_119664776.1">
    <property type="nucleotide sequence ID" value="NZ_QXJK01000005.1"/>
</dbReference>
<feature type="transmembrane region" description="Helical" evidence="5">
    <location>
        <begin position="217"/>
        <end position="237"/>
    </location>
</feature>
<feature type="transmembrane region" description="Helical" evidence="5">
    <location>
        <begin position="156"/>
        <end position="180"/>
    </location>
</feature>
<keyword evidence="2 5" id="KW-0812">Transmembrane</keyword>
<name>A0A418Q7C5_9CORY</name>
<feature type="transmembrane region" description="Helical" evidence="5">
    <location>
        <begin position="186"/>
        <end position="205"/>
    </location>
</feature>
<feature type="transmembrane region" description="Helical" evidence="5">
    <location>
        <begin position="26"/>
        <end position="51"/>
    </location>
</feature>
<keyword evidence="7" id="KW-1185">Reference proteome</keyword>
<keyword evidence="4 5" id="KW-0472">Membrane</keyword>
<feature type="transmembrane region" description="Helical" evidence="5">
    <location>
        <begin position="57"/>
        <end position="79"/>
    </location>
</feature>
<dbReference type="Proteomes" id="UP000285278">
    <property type="component" value="Unassembled WGS sequence"/>
</dbReference>
<dbReference type="GO" id="GO:0030026">
    <property type="term" value="P:intracellular manganese ion homeostasis"/>
    <property type="evidence" value="ECO:0007669"/>
    <property type="project" value="InterPro"/>
</dbReference>
<reference evidence="6 7" key="1">
    <citation type="submission" date="2018-09" db="EMBL/GenBank/DDBJ databases">
        <title>Optimization and identification of Corynebacterium falsenii FN1-14 from fish paste.</title>
        <authorList>
            <person name="Daroonpunt R."/>
            <person name="Tanasupawat S."/>
        </authorList>
    </citation>
    <scope>NUCLEOTIDE SEQUENCE [LARGE SCALE GENOMIC DNA]</scope>
    <source>
        <strain evidence="6 7">FN1-14</strain>
    </source>
</reference>
<evidence type="ECO:0000313" key="7">
    <source>
        <dbReference type="Proteomes" id="UP000285278"/>
    </source>
</evidence>
<protein>
    <submittedName>
        <fullName evidence="6">VIT family protein</fullName>
    </submittedName>
</protein>
<dbReference type="EMBL" id="QXJK01000005">
    <property type="protein sequence ID" value="RIX34948.1"/>
    <property type="molecule type" value="Genomic_DNA"/>
</dbReference>
<organism evidence="6 7">
    <name type="scientific">Corynebacterium falsenii</name>
    <dbReference type="NCBI Taxonomy" id="108486"/>
    <lineage>
        <taxon>Bacteria</taxon>
        <taxon>Bacillati</taxon>
        <taxon>Actinomycetota</taxon>
        <taxon>Actinomycetes</taxon>
        <taxon>Mycobacteriales</taxon>
        <taxon>Corynebacteriaceae</taxon>
        <taxon>Corynebacterium</taxon>
    </lineage>
</organism>
<comment type="subcellular location">
    <subcellularLocation>
        <location evidence="1">Endomembrane system</location>
        <topology evidence="1">Multi-pass membrane protein</topology>
    </subcellularLocation>
</comment>
<keyword evidence="3 5" id="KW-1133">Transmembrane helix</keyword>
<evidence type="ECO:0000256" key="1">
    <source>
        <dbReference type="ARBA" id="ARBA00004127"/>
    </source>
</evidence>
<evidence type="ECO:0000256" key="2">
    <source>
        <dbReference type="ARBA" id="ARBA00022692"/>
    </source>
</evidence>
<evidence type="ECO:0000313" key="6">
    <source>
        <dbReference type="EMBL" id="RIX34948.1"/>
    </source>
</evidence>
<gene>
    <name evidence="6" type="ORF">D3M95_06510</name>
</gene>
<dbReference type="OrthoDB" id="188924at2"/>
<proteinExistence type="predicted"/>
<accession>A0A418Q7C5</accession>
<evidence type="ECO:0000256" key="3">
    <source>
        <dbReference type="ARBA" id="ARBA00022989"/>
    </source>
</evidence>
<comment type="caution">
    <text evidence="6">The sequence shown here is derived from an EMBL/GenBank/DDBJ whole genome shotgun (WGS) entry which is preliminary data.</text>
</comment>
<dbReference type="GO" id="GO:0012505">
    <property type="term" value="C:endomembrane system"/>
    <property type="evidence" value="ECO:0007669"/>
    <property type="project" value="UniProtKB-SubCell"/>
</dbReference>
<evidence type="ECO:0000256" key="4">
    <source>
        <dbReference type="ARBA" id="ARBA00023136"/>
    </source>
</evidence>
<dbReference type="GO" id="GO:0005384">
    <property type="term" value="F:manganese ion transmembrane transporter activity"/>
    <property type="evidence" value="ECO:0007669"/>
    <property type="project" value="InterPro"/>
</dbReference>
<dbReference type="CDD" id="cd02432">
    <property type="entry name" value="Nodulin-21_like_1"/>
    <property type="match status" value="1"/>
</dbReference>